<name>A0ABP3JWW6_9ACTN</name>
<accession>A0ABP3JWW6</accession>
<sequence length="470" mass="52243">MTTYQTETPPTHNGHPSEPPYGQVHIGPSVRREEKRRDRSAEWAQRREDRRQDREQRRLDREHRREMKNADDEAKLARKAQERDAREKLRSRRRRERRASWQAAQLKVANHMPLWGLPVVAVSMILGCTGQASAAAALGMGMGAIGIPVLTEGMTLTLAGLTSHAIEQKRPYRWLLRATVITAVIAAAINAAGHLIEDHSAAGGYRAGAYALASLAAVALWLVVMRSKKVALSKQSAEEADRWRRLGRRHPVLVRRARRLADNATVSMDEAYETVWTRANAASPDEPSIREIRAARRATYRRARAASWDGRRRWIRRGTPLTAVVPDAVEPEPEAVVETVSDEAPEVIPAPVLPVALVVPGVDGEWVAHRVPVHPLSASRPPEEAVPEEPTPRFPQGKEPVSDPVRDQVDDDRLETVRAMVDEVLEAGGDLMKEPSARKTAKRLGCRPGTARAFLATALAEHGITRPKRH</sequence>
<feature type="compositionally biased region" description="Basic and acidic residues" evidence="1">
    <location>
        <begin position="30"/>
        <end position="88"/>
    </location>
</feature>
<keyword evidence="4" id="KW-1185">Reference proteome</keyword>
<evidence type="ECO:0008006" key="5">
    <source>
        <dbReference type="Google" id="ProtNLM"/>
    </source>
</evidence>
<dbReference type="RefSeq" id="WP_344090059.1">
    <property type="nucleotide sequence ID" value="NZ_BAAAHB010000026.1"/>
</dbReference>
<protein>
    <recommendedName>
        <fullName evidence="5">DUF2637 domain-containing protein</fullName>
    </recommendedName>
</protein>
<keyword evidence="2" id="KW-0812">Transmembrane</keyword>
<evidence type="ECO:0000256" key="1">
    <source>
        <dbReference type="SAM" id="MobiDB-lite"/>
    </source>
</evidence>
<dbReference type="EMBL" id="BAAAHB010000026">
    <property type="protein sequence ID" value="GAA0464153.1"/>
    <property type="molecule type" value="Genomic_DNA"/>
</dbReference>
<dbReference type="Proteomes" id="UP001499895">
    <property type="component" value="Unassembled WGS sequence"/>
</dbReference>
<organism evidence="3 4">
    <name type="scientific">Streptomyces stramineus</name>
    <dbReference type="NCBI Taxonomy" id="173861"/>
    <lineage>
        <taxon>Bacteria</taxon>
        <taxon>Bacillati</taxon>
        <taxon>Actinomycetota</taxon>
        <taxon>Actinomycetes</taxon>
        <taxon>Kitasatosporales</taxon>
        <taxon>Streptomycetaceae</taxon>
        <taxon>Streptomyces</taxon>
    </lineage>
</organism>
<feature type="compositionally biased region" description="Polar residues" evidence="1">
    <location>
        <begin position="1"/>
        <end position="11"/>
    </location>
</feature>
<feature type="transmembrane region" description="Helical" evidence="2">
    <location>
        <begin position="140"/>
        <end position="162"/>
    </location>
</feature>
<feature type="transmembrane region" description="Helical" evidence="2">
    <location>
        <begin position="207"/>
        <end position="224"/>
    </location>
</feature>
<feature type="transmembrane region" description="Helical" evidence="2">
    <location>
        <begin position="174"/>
        <end position="195"/>
    </location>
</feature>
<feature type="transmembrane region" description="Helical" evidence="2">
    <location>
        <begin position="114"/>
        <end position="134"/>
    </location>
</feature>
<proteinExistence type="predicted"/>
<feature type="region of interest" description="Disordered" evidence="1">
    <location>
        <begin position="1"/>
        <end position="97"/>
    </location>
</feature>
<evidence type="ECO:0000313" key="3">
    <source>
        <dbReference type="EMBL" id="GAA0464153.1"/>
    </source>
</evidence>
<feature type="region of interest" description="Disordered" evidence="1">
    <location>
        <begin position="376"/>
        <end position="406"/>
    </location>
</feature>
<evidence type="ECO:0000313" key="4">
    <source>
        <dbReference type="Proteomes" id="UP001499895"/>
    </source>
</evidence>
<keyword evidence="2" id="KW-1133">Transmembrane helix</keyword>
<evidence type="ECO:0000256" key="2">
    <source>
        <dbReference type="SAM" id="Phobius"/>
    </source>
</evidence>
<reference evidence="4" key="1">
    <citation type="journal article" date="2019" name="Int. J. Syst. Evol. Microbiol.">
        <title>The Global Catalogue of Microorganisms (GCM) 10K type strain sequencing project: providing services to taxonomists for standard genome sequencing and annotation.</title>
        <authorList>
            <consortium name="The Broad Institute Genomics Platform"/>
            <consortium name="The Broad Institute Genome Sequencing Center for Infectious Disease"/>
            <person name="Wu L."/>
            <person name="Ma J."/>
        </authorList>
    </citation>
    <scope>NUCLEOTIDE SEQUENCE [LARGE SCALE GENOMIC DNA]</scope>
    <source>
        <strain evidence="4">JCM 10649</strain>
    </source>
</reference>
<gene>
    <name evidence="3" type="ORF">GCM10009544_28120</name>
</gene>
<keyword evidence="2" id="KW-0472">Membrane</keyword>
<comment type="caution">
    <text evidence="3">The sequence shown here is derived from an EMBL/GenBank/DDBJ whole genome shotgun (WGS) entry which is preliminary data.</text>
</comment>